<dbReference type="InterPro" id="IPR003864">
    <property type="entry name" value="CSC1/OSCA1-like_7TM"/>
</dbReference>
<dbReference type="InterPro" id="IPR027815">
    <property type="entry name" value="CSC1/OSCA1-like_cyt"/>
</dbReference>
<gene>
    <name evidence="13" type="ORF">PCANC_23767</name>
    <name evidence="14" type="ORF">PCASD_03456</name>
</gene>
<feature type="transmembrane region" description="Helical" evidence="8">
    <location>
        <begin position="138"/>
        <end position="162"/>
    </location>
</feature>
<feature type="transmembrane region" description="Helical" evidence="8">
    <location>
        <begin position="435"/>
        <end position="462"/>
    </location>
</feature>
<dbReference type="InterPro" id="IPR032880">
    <property type="entry name" value="CSC1/OSCA1-like_N"/>
</dbReference>
<evidence type="ECO:0000313" key="14">
    <source>
        <dbReference type="EMBL" id="PLW46036.1"/>
    </source>
</evidence>
<evidence type="ECO:0000313" key="15">
    <source>
        <dbReference type="Proteomes" id="UP000235388"/>
    </source>
</evidence>
<sequence length="827" mass="91803">MSASVEDAHSTSTQTFLSALVLTSLIGGAEIVAFILLRRYFRKVYQPRSYLPIPSKRSEPLSSGWLSWIPQIITADEEQIIHHNGLDAYCFLRFLRLLLYIFTPITILSWTVLLPVYAANSGGNKIGLDRFTYGNIGLTAQVRLTAPLVLAYVFTFYVLYLLKVEIEAFIKKRQAFLTSSNYCARPESRTVLLTGIPNDLLDPDALRHFASHLPGGARRVWVARDIKDLPEIFERQQTAFSKLEGAYASLISIVHKAHKKSQKNSKGIPQVTEDGQEWSKYIPRSKRPTHKLGFLGLVGKKVDSIDWATEEILETSKELTDRRSHMEDYKPVNAAFIEFNNLMAAHLFNQSLAHHTPLKMNGKWLDVASEDVIWGNLNMNPFQARIRAVISWAVTIALVVYWALPVAFVGMISNVNSLCSKVSWMAWLCKLPTPIPGIIQGILPPAGMAILFILLPIFLRFLAKFQGIPLHSRVELSLMTRYFTFLVIHGFLIVTLSSGLVAAIPKITQQPSSAATILASELPKASTFFLTYFVATCFAGAAGSLLQIAGVVIYNLKLKFLTSTPRSVYAIRCGMSTVQWGTLFPNITLLAVIGICYSVVSPILNLFALAGFALFWFVYKYLFIFVMDLPPSSETGGLFFPKAISQMFIGLYIGEIFLAALFFLAQDESGSQSGVVHGILMIALILISIFFQKLVTKDFFPLIDHLPVSLAGQASGTTEREEETSHNSDEPIIEKDLKAHASSDKARTTLDAQDHCFDHPAQWKPVGVLWIADDDELMIGENGVRELQTAGLKASSYGARFSSPEGNLIITRSPPDAPEPVEIPPTD</sequence>
<evidence type="ECO:0000259" key="12">
    <source>
        <dbReference type="Pfam" id="PF14703"/>
    </source>
</evidence>
<accession>A0A2N5SAM3</accession>
<organism evidence="13 15">
    <name type="scientific">Puccinia coronata f. sp. avenae</name>
    <dbReference type="NCBI Taxonomy" id="200324"/>
    <lineage>
        <taxon>Eukaryota</taxon>
        <taxon>Fungi</taxon>
        <taxon>Dikarya</taxon>
        <taxon>Basidiomycota</taxon>
        <taxon>Pucciniomycotina</taxon>
        <taxon>Pucciniomycetes</taxon>
        <taxon>Pucciniales</taxon>
        <taxon>Pucciniaceae</taxon>
        <taxon>Puccinia</taxon>
    </lineage>
</organism>
<dbReference type="Pfam" id="PF12621">
    <property type="entry name" value="PHM7_ext"/>
    <property type="match status" value="1"/>
</dbReference>
<dbReference type="AlphaFoldDB" id="A0A2N5SAM3"/>
<name>A0A2N5SAM3_9BASI</name>
<feature type="domain" description="10TM putative phosphate transporter extracellular tail" evidence="10">
    <location>
        <begin position="742"/>
        <end position="816"/>
    </location>
</feature>
<protein>
    <recommendedName>
        <fullName evidence="17">DUF221-domain-containing protein</fullName>
    </recommendedName>
</protein>
<feature type="transmembrane region" description="Helical" evidence="8">
    <location>
        <begin position="482"/>
        <end position="504"/>
    </location>
</feature>
<dbReference type="Proteomes" id="UP000235392">
    <property type="component" value="Unassembled WGS sequence"/>
</dbReference>
<feature type="transmembrane region" description="Helical" evidence="8">
    <location>
        <begin position="97"/>
        <end position="118"/>
    </location>
</feature>
<proteinExistence type="inferred from homology"/>
<feature type="transmembrane region" description="Helical" evidence="8">
    <location>
        <begin position="606"/>
        <end position="626"/>
    </location>
</feature>
<feature type="transmembrane region" description="Helical" evidence="8">
    <location>
        <begin position="671"/>
        <end position="691"/>
    </location>
</feature>
<keyword evidence="6 8" id="KW-0472">Membrane</keyword>
<feature type="transmembrane region" description="Helical" evidence="8">
    <location>
        <begin position="647"/>
        <end position="665"/>
    </location>
</feature>
<dbReference type="Pfam" id="PF13967">
    <property type="entry name" value="RSN1_TM"/>
    <property type="match status" value="1"/>
</dbReference>
<keyword evidence="3" id="KW-0813">Transport</keyword>
<evidence type="ECO:0000256" key="2">
    <source>
        <dbReference type="ARBA" id="ARBA00007779"/>
    </source>
</evidence>
<comment type="similarity">
    <text evidence="2">Belongs to the CSC1 (TC 1.A.17) family.</text>
</comment>
<dbReference type="InterPro" id="IPR022257">
    <property type="entry name" value="PHM7_ext"/>
</dbReference>
<dbReference type="Proteomes" id="UP000235388">
    <property type="component" value="Unassembled WGS sequence"/>
</dbReference>
<dbReference type="InterPro" id="IPR045122">
    <property type="entry name" value="Csc1-like"/>
</dbReference>
<evidence type="ECO:0000313" key="13">
    <source>
        <dbReference type="EMBL" id="PLW10278.1"/>
    </source>
</evidence>
<dbReference type="GO" id="GO:0005227">
    <property type="term" value="F:calcium-activated cation channel activity"/>
    <property type="evidence" value="ECO:0007669"/>
    <property type="project" value="InterPro"/>
</dbReference>
<feature type="domain" description="CSC1/OSCA1-like cytosolic" evidence="12">
    <location>
        <begin position="188"/>
        <end position="376"/>
    </location>
</feature>
<feature type="domain" description="CSC1/OSCA1-like 7TM region" evidence="9">
    <location>
        <begin position="387"/>
        <end position="662"/>
    </location>
</feature>
<evidence type="ECO:0000256" key="3">
    <source>
        <dbReference type="ARBA" id="ARBA00022448"/>
    </source>
</evidence>
<evidence type="ECO:0000313" key="16">
    <source>
        <dbReference type="Proteomes" id="UP000235392"/>
    </source>
</evidence>
<evidence type="ECO:0000256" key="8">
    <source>
        <dbReference type="SAM" id="Phobius"/>
    </source>
</evidence>
<feature type="transmembrane region" description="Helical" evidence="8">
    <location>
        <begin position="389"/>
        <end position="415"/>
    </location>
</feature>
<keyword evidence="5 8" id="KW-1133">Transmembrane helix</keyword>
<dbReference type="EMBL" id="PGCI01000043">
    <property type="protein sequence ID" value="PLW46036.1"/>
    <property type="molecule type" value="Genomic_DNA"/>
</dbReference>
<feature type="transmembrane region" description="Helical" evidence="8">
    <location>
        <begin position="16"/>
        <end position="37"/>
    </location>
</feature>
<dbReference type="Pfam" id="PF02714">
    <property type="entry name" value="RSN1_7TM"/>
    <property type="match status" value="1"/>
</dbReference>
<feature type="domain" description="CSC1/OSCA1-like N-terminal transmembrane" evidence="11">
    <location>
        <begin position="16"/>
        <end position="162"/>
    </location>
</feature>
<evidence type="ECO:0000256" key="5">
    <source>
        <dbReference type="ARBA" id="ARBA00022989"/>
    </source>
</evidence>
<comment type="caution">
    <text evidence="13">The sequence shown here is derived from an EMBL/GenBank/DDBJ whole genome shotgun (WGS) entry which is preliminary data.</text>
</comment>
<evidence type="ECO:0000259" key="9">
    <source>
        <dbReference type="Pfam" id="PF02714"/>
    </source>
</evidence>
<evidence type="ECO:0008006" key="17">
    <source>
        <dbReference type="Google" id="ProtNLM"/>
    </source>
</evidence>
<comment type="subcellular location">
    <subcellularLocation>
        <location evidence="1">Membrane</location>
        <topology evidence="1">Multi-pass membrane protein</topology>
    </subcellularLocation>
</comment>
<evidence type="ECO:0000256" key="6">
    <source>
        <dbReference type="ARBA" id="ARBA00023136"/>
    </source>
</evidence>
<evidence type="ECO:0000256" key="4">
    <source>
        <dbReference type="ARBA" id="ARBA00022692"/>
    </source>
</evidence>
<evidence type="ECO:0000259" key="11">
    <source>
        <dbReference type="Pfam" id="PF13967"/>
    </source>
</evidence>
<feature type="transmembrane region" description="Helical" evidence="8">
    <location>
        <begin position="529"/>
        <end position="556"/>
    </location>
</feature>
<evidence type="ECO:0000256" key="7">
    <source>
        <dbReference type="SAM" id="MobiDB-lite"/>
    </source>
</evidence>
<feature type="region of interest" description="Disordered" evidence="7">
    <location>
        <begin position="803"/>
        <end position="827"/>
    </location>
</feature>
<dbReference type="PANTHER" id="PTHR13018">
    <property type="entry name" value="PROBABLE MEMBRANE PROTEIN DUF221-RELATED"/>
    <property type="match status" value="1"/>
</dbReference>
<dbReference type="GO" id="GO:0005886">
    <property type="term" value="C:plasma membrane"/>
    <property type="evidence" value="ECO:0007669"/>
    <property type="project" value="TreeGrafter"/>
</dbReference>
<reference evidence="15 16" key="1">
    <citation type="submission" date="2017-11" db="EMBL/GenBank/DDBJ databases">
        <title>De novo assembly and phasing of dikaryotic genomes from two isolates of Puccinia coronata f. sp. avenae, the causal agent of oat crown rust.</title>
        <authorList>
            <person name="Miller M.E."/>
            <person name="Zhang Y."/>
            <person name="Omidvar V."/>
            <person name="Sperschneider J."/>
            <person name="Schwessinger B."/>
            <person name="Raley C."/>
            <person name="Palmer J.M."/>
            <person name="Garnica D."/>
            <person name="Upadhyaya N."/>
            <person name="Rathjen J."/>
            <person name="Taylor J.M."/>
            <person name="Park R.F."/>
            <person name="Dodds P.N."/>
            <person name="Hirsch C.D."/>
            <person name="Kianian S.F."/>
            <person name="Figueroa M."/>
        </authorList>
    </citation>
    <scope>NUCLEOTIDE SEQUENCE [LARGE SCALE GENOMIC DNA]</scope>
    <source>
        <strain evidence="13">12NC29</strain>
        <strain evidence="14">12SD80</strain>
    </source>
</reference>
<evidence type="ECO:0000256" key="1">
    <source>
        <dbReference type="ARBA" id="ARBA00004141"/>
    </source>
</evidence>
<dbReference type="OrthoDB" id="1076608at2759"/>
<dbReference type="PANTHER" id="PTHR13018:SF143">
    <property type="entry name" value="CSC1_OSCA1-LIKE 7TM REGION DOMAIN-CONTAINING PROTEIN"/>
    <property type="match status" value="1"/>
</dbReference>
<evidence type="ECO:0000259" key="10">
    <source>
        <dbReference type="Pfam" id="PF12621"/>
    </source>
</evidence>
<keyword evidence="15" id="KW-1185">Reference proteome</keyword>
<dbReference type="EMBL" id="PGCJ01001066">
    <property type="protein sequence ID" value="PLW10278.1"/>
    <property type="molecule type" value="Genomic_DNA"/>
</dbReference>
<keyword evidence="4 8" id="KW-0812">Transmembrane</keyword>
<feature type="compositionally biased region" description="Pro residues" evidence="7">
    <location>
        <begin position="815"/>
        <end position="827"/>
    </location>
</feature>
<dbReference type="Pfam" id="PF14703">
    <property type="entry name" value="PHM7_cyt"/>
    <property type="match status" value="1"/>
</dbReference>